<proteinExistence type="inferred from homology"/>
<feature type="compositionally biased region" description="Basic and acidic residues" evidence="2">
    <location>
        <begin position="58"/>
        <end position="70"/>
    </location>
</feature>
<dbReference type="GeneID" id="41959902"/>
<reference evidence="4" key="1">
    <citation type="journal article" date="2019" name="Mol. Biol. Evol.">
        <title>Blast fungal genomes show frequent chromosomal changes, gene gains and losses, and effector gene turnover.</title>
        <authorList>
            <person name="Gomez Luciano L.B."/>
            <person name="Jason Tsai I."/>
            <person name="Chuma I."/>
            <person name="Tosa Y."/>
            <person name="Chen Y.H."/>
            <person name="Li J.Y."/>
            <person name="Li M.Y."/>
            <person name="Jade Lu M.Y."/>
            <person name="Nakayashiki H."/>
            <person name="Li W.H."/>
        </authorList>
    </citation>
    <scope>NUCLEOTIDE SEQUENCE</scope>
    <source>
        <strain evidence="4">NI907</strain>
    </source>
</reference>
<accession>A0A6P8B920</accession>
<dbReference type="InterPro" id="IPR018865">
    <property type="entry name" value="STK19-like"/>
</dbReference>
<dbReference type="PANTHER" id="PTHR15243">
    <property type="entry name" value="SERINE/THREONINE-PROTEIN KINASE 19"/>
    <property type="match status" value="1"/>
</dbReference>
<organism evidence="3 4">
    <name type="scientific">Pyricularia grisea</name>
    <name type="common">Crabgrass-specific blast fungus</name>
    <name type="synonym">Magnaporthe grisea</name>
    <dbReference type="NCBI Taxonomy" id="148305"/>
    <lineage>
        <taxon>Eukaryota</taxon>
        <taxon>Fungi</taxon>
        <taxon>Dikarya</taxon>
        <taxon>Ascomycota</taxon>
        <taxon>Pezizomycotina</taxon>
        <taxon>Sordariomycetes</taxon>
        <taxon>Sordariomycetidae</taxon>
        <taxon>Magnaporthales</taxon>
        <taxon>Pyriculariaceae</taxon>
        <taxon>Pyricularia</taxon>
    </lineage>
</organism>
<dbReference type="KEGG" id="pgri:PgNI_04952"/>
<dbReference type="GO" id="GO:0046579">
    <property type="term" value="P:positive regulation of Ras protein signal transduction"/>
    <property type="evidence" value="ECO:0007669"/>
    <property type="project" value="TreeGrafter"/>
</dbReference>
<feature type="compositionally biased region" description="Polar residues" evidence="2">
    <location>
        <begin position="32"/>
        <end position="56"/>
    </location>
</feature>
<reference evidence="4" key="3">
    <citation type="submission" date="2025-08" db="UniProtKB">
        <authorList>
            <consortium name="RefSeq"/>
        </authorList>
    </citation>
    <scope>IDENTIFICATION</scope>
    <source>
        <strain evidence="4">NI907</strain>
    </source>
</reference>
<dbReference type="Pfam" id="PF10494">
    <property type="entry name" value="Stk19"/>
    <property type="match status" value="1"/>
</dbReference>
<feature type="region of interest" description="Disordered" evidence="2">
    <location>
        <begin position="1"/>
        <end position="70"/>
    </location>
</feature>
<reference evidence="4" key="2">
    <citation type="submission" date="2019-10" db="EMBL/GenBank/DDBJ databases">
        <authorList>
            <consortium name="NCBI Genome Project"/>
        </authorList>
    </citation>
    <scope>NUCLEOTIDE SEQUENCE</scope>
    <source>
        <strain evidence="4">NI907</strain>
    </source>
</reference>
<evidence type="ECO:0000313" key="3">
    <source>
        <dbReference type="Proteomes" id="UP000515153"/>
    </source>
</evidence>
<feature type="region of interest" description="Disordered" evidence="2">
    <location>
        <begin position="273"/>
        <end position="300"/>
    </location>
</feature>
<protein>
    <submittedName>
        <fullName evidence="4">Uncharacterized protein</fullName>
    </submittedName>
</protein>
<feature type="compositionally biased region" description="Gly residues" evidence="2">
    <location>
        <begin position="288"/>
        <end position="300"/>
    </location>
</feature>
<evidence type="ECO:0000256" key="1">
    <source>
        <dbReference type="ARBA" id="ARBA00093458"/>
    </source>
</evidence>
<sequence>MTLRSILGDSNRVKKKQSPSSSRSTSGSSSSTWPKNLQRSKPTSENSSEKQTPTPSRHNHDVDDDHDDILNHPLDDHGLVAALTTDLRLRDVPQAVRHARENMFAPLPTRGISSALRMTIASRREGIPPVVSASHVQALLTATPTAVERETVELVRAGVLRRVDVPTRGAAGDVLVLAADYEALVQSRAPQALDDGTREAYVALLRDRPGAATVAPGPDSGLGVAQVEKLFRAGFLTSAVQGRAAAHGIFSRPEDRTTLLSLATVARAPSGTVGAVGGQGGAREHATGRGGAGSPWSGGGAAGTTTEYRIAVPGAGAFLKLVTAALEHLRTLLARLPHREAPEYLLKEKWDGGTAKGSGVQEAARLARGERVGTLPGRTRRWRDFMGLQFEWILAEAVGAGMVEVFETGSVGRGVRLLAS</sequence>
<name>A0A6P8B920_PYRGI</name>
<comment type="similarity">
    <text evidence="1">Belongs to the STK19 family.</text>
</comment>
<evidence type="ECO:0000313" key="4">
    <source>
        <dbReference type="RefSeq" id="XP_030983697.1"/>
    </source>
</evidence>
<dbReference type="RefSeq" id="XP_030983697.1">
    <property type="nucleotide sequence ID" value="XM_031124993.1"/>
</dbReference>
<keyword evidence="3" id="KW-1185">Reference proteome</keyword>
<dbReference type="AlphaFoldDB" id="A0A6P8B920"/>
<evidence type="ECO:0000256" key="2">
    <source>
        <dbReference type="SAM" id="MobiDB-lite"/>
    </source>
</evidence>
<dbReference type="PANTHER" id="PTHR15243:SF0">
    <property type="entry name" value="SERINE_THREONINE-PROTEIN KINASE 19"/>
    <property type="match status" value="1"/>
</dbReference>
<feature type="compositionally biased region" description="Low complexity" evidence="2">
    <location>
        <begin position="18"/>
        <end position="31"/>
    </location>
</feature>
<gene>
    <name evidence="4" type="ORF">PgNI_04952</name>
</gene>
<dbReference type="Proteomes" id="UP000515153">
    <property type="component" value="Unplaced"/>
</dbReference>